<dbReference type="AlphaFoldDB" id="A0A6G0TQF1"/>
<comment type="caution">
    <text evidence="2">The sequence shown here is derived from an EMBL/GenBank/DDBJ whole genome shotgun (WGS) entry which is preliminary data.</text>
</comment>
<keyword evidence="1" id="KW-0812">Transmembrane</keyword>
<keyword evidence="1" id="KW-1133">Transmembrane helix</keyword>
<protein>
    <submittedName>
        <fullName evidence="2">Uncharacterized protein</fullName>
    </submittedName>
</protein>
<keyword evidence="3" id="KW-1185">Reference proteome</keyword>
<accession>A0A6G0TQF1</accession>
<evidence type="ECO:0000313" key="2">
    <source>
        <dbReference type="EMBL" id="KAE9536834.1"/>
    </source>
</evidence>
<evidence type="ECO:0000256" key="1">
    <source>
        <dbReference type="SAM" id="Phobius"/>
    </source>
</evidence>
<organism evidence="2 3">
    <name type="scientific">Aphis glycines</name>
    <name type="common">Soybean aphid</name>
    <dbReference type="NCBI Taxonomy" id="307491"/>
    <lineage>
        <taxon>Eukaryota</taxon>
        <taxon>Metazoa</taxon>
        <taxon>Ecdysozoa</taxon>
        <taxon>Arthropoda</taxon>
        <taxon>Hexapoda</taxon>
        <taxon>Insecta</taxon>
        <taxon>Pterygota</taxon>
        <taxon>Neoptera</taxon>
        <taxon>Paraneoptera</taxon>
        <taxon>Hemiptera</taxon>
        <taxon>Sternorrhyncha</taxon>
        <taxon>Aphidomorpha</taxon>
        <taxon>Aphidoidea</taxon>
        <taxon>Aphididae</taxon>
        <taxon>Aphidini</taxon>
        <taxon>Aphis</taxon>
        <taxon>Aphis</taxon>
    </lineage>
</organism>
<reference evidence="2 3" key="1">
    <citation type="submission" date="2019-08" db="EMBL/GenBank/DDBJ databases">
        <title>The genome of the soybean aphid Biotype 1, its phylome, world population structure and adaptation to the North American continent.</title>
        <authorList>
            <person name="Giordano R."/>
            <person name="Donthu R.K."/>
            <person name="Hernandez A.G."/>
            <person name="Wright C.L."/>
            <person name="Zimin A.V."/>
        </authorList>
    </citation>
    <scope>NUCLEOTIDE SEQUENCE [LARGE SCALE GENOMIC DNA]</scope>
    <source>
        <tissue evidence="2">Whole aphids</tissue>
    </source>
</reference>
<proteinExistence type="predicted"/>
<dbReference type="EMBL" id="VYZN01000020">
    <property type="protein sequence ID" value="KAE9536834.1"/>
    <property type="molecule type" value="Genomic_DNA"/>
</dbReference>
<keyword evidence="1" id="KW-0472">Membrane</keyword>
<feature type="transmembrane region" description="Helical" evidence="1">
    <location>
        <begin position="82"/>
        <end position="104"/>
    </location>
</feature>
<sequence length="201" mass="23041">MKYERYYNVFFPFVLVRVYRKCIEDKSAADALLIGWRTSAVTVLAEEERTAKVIVAVVTRAAVQRARTSTTRVVMKLRSQPLPALTTAFLIAILLDAVFATVSITRHHRGDVFDVSVVDFVLRIELILKEILRDFSALVRIRRLSCKTAVLKLWKLPPKFEIEALFRQVMLYADIKKTHIIVKSIHSSLYLESKKQKSSTS</sequence>
<evidence type="ECO:0000313" key="3">
    <source>
        <dbReference type="Proteomes" id="UP000475862"/>
    </source>
</evidence>
<name>A0A6G0TQF1_APHGL</name>
<gene>
    <name evidence="2" type="ORF">AGLY_006896</name>
</gene>
<dbReference type="Proteomes" id="UP000475862">
    <property type="component" value="Unassembled WGS sequence"/>
</dbReference>